<comment type="caution">
    <text evidence="1">The sequence shown here is derived from an EMBL/GenBank/DDBJ whole genome shotgun (WGS) entry which is preliminary data.</text>
</comment>
<gene>
    <name evidence="1" type="ORF">V1525DRAFT_399436</name>
</gene>
<evidence type="ECO:0000313" key="2">
    <source>
        <dbReference type="Proteomes" id="UP001433508"/>
    </source>
</evidence>
<accession>A0ACC3T7W9</accession>
<dbReference type="EMBL" id="MU971350">
    <property type="protein sequence ID" value="KAK9238972.1"/>
    <property type="molecule type" value="Genomic_DNA"/>
</dbReference>
<proteinExistence type="predicted"/>
<protein>
    <submittedName>
        <fullName evidence="1">Uncharacterized protein</fullName>
    </submittedName>
</protein>
<organism evidence="1 2">
    <name type="scientific">Lipomyces kononenkoae</name>
    <name type="common">Yeast</name>
    <dbReference type="NCBI Taxonomy" id="34357"/>
    <lineage>
        <taxon>Eukaryota</taxon>
        <taxon>Fungi</taxon>
        <taxon>Dikarya</taxon>
        <taxon>Ascomycota</taxon>
        <taxon>Saccharomycotina</taxon>
        <taxon>Lipomycetes</taxon>
        <taxon>Lipomycetales</taxon>
        <taxon>Lipomycetaceae</taxon>
        <taxon>Lipomyces</taxon>
    </lineage>
</organism>
<dbReference type="Proteomes" id="UP001433508">
    <property type="component" value="Unassembled WGS sequence"/>
</dbReference>
<keyword evidence="2" id="KW-1185">Reference proteome</keyword>
<evidence type="ECO:0000313" key="1">
    <source>
        <dbReference type="EMBL" id="KAK9238972.1"/>
    </source>
</evidence>
<reference evidence="2" key="1">
    <citation type="journal article" date="2024" name="Front. Bioeng. Biotechnol.">
        <title>Genome-scale model development and genomic sequencing of the oleaginous clade Lipomyces.</title>
        <authorList>
            <person name="Czajka J.J."/>
            <person name="Han Y."/>
            <person name="Kim J."/>
            <person name="Mondo S.J."/>
            <person name="Hofstad B.A."/>
            <person name="Robles A."/>
            <person name="Haridas S."/>
            <person name="Riley R."/>
            <person name="LaButti K."/>
            <person name="Pangilinan J."/>
            <person name="Andreopoulos W."/>
            <person name="Lipzen A."/>
            <person name="Yan J."/>
            <person name="Wang M."/>
            <person name="Ng V."/>
            <person name="Grigoriev I.V."/>
            <person name="Spatafora J.W."/>
            <person name="Magnuson J.K."/>
            <person name="Baker S.E."/>
            <person name="Pomraning K.R."/>
        </authorList>
    </citation>
    <scope>NUCLEOTIDE SEQUENCE [LARGE SCALE GENOMIC DNA]</scope>
    <source>
        <strain evidence="2">CBS 7786</strain>
    </source>
</reference>
<name>A0ACC3T7W9_LIPKO</name>
<sequence>MDLLETSHSDRTGCSATYDDAVSEQYFDVSDTFSNSDSADHEQCDTSANEPHSATPDMIPPPEISYRDLDTAKKSQQFGQYRDRLHDQSIRLRHNTGSRKTNCSFSVVVTESDGQWQVIIRDPEHNHDASIHAYAHPVHRRDYNHDASIHAYAHPVHRQLLRQIDADMSVTRRDVHNLRAEIKRKELNGPSPIQALLFQLDGLIH</sequence>